<sequence length="2107" mass="235829">MATNDAMESRLTRKDTKALYRLMKLVRETQCEVEIVKPLLNELEVLRLCRSFGMMSSVNPDEFDFDGLHASAFDEDFARFLRCEVFENKCAGNVQVKGLVGKQNQVIRTLIEMKVCPDEMIVSLATAREGLYCVKCEAATCTDVQQGHNDKDGATLVVFSWIRNELFEPQALRETLALVLRFLTVLTPDIICCASELDLEQLRAALIDSEQQEEENLASFSVSFSVERQDDAHDGTVCVARSSVDLEECMKECLSVQLLKGSYSALLLTKKSEPIIRTEPFQRTFSASAQLSFAAWLKTESQQHRIELSGTIARSPTLCESILREFEMWPEEQAKASRAAFNKEKQEKYELVSRQLENDIAKQRAAVRKIASSLFQVGSNGSSDVAITVSKQEADTEYNVFRKWVQAKGSWKLDCKSKLKLDIPARLRDIERPLFELYLQNHEVDLAALLSMCATSTKAHLLQAVAKRQPLHGTKIVSSVDAWNSYRDKVADSLSKLQRQWWLAVESSFAAVKTAELANLTRDQKQSTHDLNAATKHATQIELERLRKTLQSNSGLCLTLCATMRKEVVCCNGTKELQTLVSEFQEVVKLEVDERALNSVGLERLGHHFLDPEETQVMMFTVKTRSAVQVCTSRERMCINFIHFPPVDDGHQSSSPGSKKELRAFGKIASVCDYNCHSRTMTFLSEDSVGLYKFDEAFKRMDLIKVIDLGVRSTLTALPFTDAVLLKSTVYVTDSSGCFQGIDIHTDEVSSATSMLNNAGQNAQVSRLMPFADQLAAGVVSVRPHDGGSYEGKLECVCLDDFHRLPVLPLGIEFLTDVLHVQRVDKGILVVDTVAQKLYRFLIEVTVHSSSYRLSQFDENGDEDKDTTASETVESSEKCLRKQHWLYTFYHVFEKFPVIGLLNDRPRRPVPVSILVTCPVSESIDISLENCHDFFSLLMSDLMALNKPLYGLDLTKKLGVRHASSVGATMESMSLRTFFLALITFLPIQICRAESNALALLRDGMNQPLDALELETEENSWGTADIAESIRFGLLSPLLCAWQGHCVVITSMGKQSTGKSFFLNHLTGSSFAIAGNRCTNGAWMTLCVMSNVLLVVLDFEGLGSFERTDQEDVLLAVLNASLSMFTIFRMEMRIDKEVDGLFKKFQKGINLLKNENHLFQGKLYMSVKDINLDDGSGVLSEFKSKINKMLSATRGQNFLTDMYSGKVSINCSPPLGTVRYYSSLSHARQLVQKVICSQADSPRSFRSGDSFHDCIRLVLAKISTLDWTTADRTSQQLQMKNLLRKAPGVIRTGCLLPVDFQTKEDVPKCLMQPIVYTESDKVLFQFETLVQDCPECKQCWPDADQEVAFDNVEDSSVDFGPCVCAKGIDGCESVHSIFVELFQRYLSLSSKGTFELITEDDYVHFDVMLCFLVRRRKVKVALWVKDYLGPDRFVDEWDDFERLHLTPFEEMFKRCAQQCVKCQLQCMRSACHSFGEDHDCGLSHVCRGLCEFCMQSYNQQDEMPRCVGKAGHEGKCNCGKGDHTCGNLCDLSNASNCELVCELKAGHDGKHWCSVKNHICGMSCSATNCGGKCFLGAKHVHMVHKCAATQCSHECEMEGCQERCSTANHFHDNPALDIAFARENGRWISSFTGRDADSMRHVCNSSHACNQVCEEYGICNKSVRVMRSKFSGSFDSFDYDSKQMVSVRNKCAIVLKPGQTDHKNVLHSCAKQTRNGMVDSHGCVAKCEACEYYCEKPVGHRGMHSTAHGNMRKMHFVAKEENKIDWDKRLYAPGEEGVAEMCNLYCSTAGRGHVHYLKCSSEYAGECVYSGMLDHRRHCDSSLLFPRPNHEVDEVLHAEYWKTIGWEDPCNSVVERALFAKCPYLCNAFEHKGRGNSQSGCLLPAWHPPATPQPYLVRNDVTYISGHQFACSHAASKGVLHHIFVLDCSGSMKGGPWQALNKGVREYLTGRLARGFNQDVVSVVTFGDAGKTEFERVTIKNAATRYLNFRGGGTYYAKGLKEASALISRTSNTVYQPVLLFFTDGRPADRKQGLKLARDIQSRYTVFGLRVFVVGYGRASELGLEDLANHLGGEVHEASSFDMLTETFRSISTSLGARAGLICSSNV</sequence>
<evidence type="ECO:0000313" key="5">
    <source>
        <dbReference type="Proteomes" id="UP001158986"/>
    </source>
</evidence>
<evidence type="ECO:0000313" key="6">
    <source>
        <dbReference type="Proteomes" id="UP001160483"/>
    </source>
</evidence>
<dbReference type="InterPro" id="IPR027417">
    <property type="entry name" value="P-loop_NTPase"/>
</dbReference>
<comment type="caution">
    <text evidence="3">The sequence shown here is derived from an EMBL/GenBank/DDBJ whole genome shotgun (WGS) entry which is preliminary data.</text>
</comment>
<feature type="domain" description="VWFA" evidence="1">
    <location>
        <begin position="1921"/>
        <end position="2091"/>
    </location>
</feature>
<dbReference type="EMBL" id="CAKKTJ010000320">
    <property type="protein sequence ID" value="CAH0479692.1"/>
    <property type="molecule type" value="Genomic_DNA"/>
</dbReference>
<name>A0AAU9KZH5_9STRA</name>
<evidence type="ECO:0008006" key="7">
    <source>
        <dbReference type="Google" id="ProtNLM"/>
    </source>
</evidence>
<dbReference type="InterPro" id="IPR015894">
    <property type="entry name" value="Guanylate-bd_N"/>
</dbReference>
<protein>
    <recommendedName>
        <fullName evidence="7">VWFA domain-containing protein</fullName>
    </recommendedName>
</protein>
<dbReference type="Proteomes" id="UP001158986">
    <property type="component" value="Unassembled WGS sequence"/>
</dbReference>
<dbReference type="SUPFAM" id="SSF53300">
    <property type="entry name" value="vWA-like"/>
    <property type="match status" value="1"/>
</dbReference>
<dbReference type="PROSITE" id="PS50234">
    <property type="entry name" value="VWFA"/>
    <property type="match status" value="1"/>
</dbReference>
<dbReference type="Pfam" id="PF00092">
    <property type="entry name" value="VWA"/>
    <property type="match status" value="1"/>
</dbReference>
<dbReference type="Pfam" id="PF02263">
    <property type="entry name" value="GBP"/>
    <property type="match status" value="1"/>
</dbReference>
<dbReference type="InterPro" id="IPR036465">
    <property type="entry name" value="vWFA_dom_sf"/>
</dbReference>
<evidence type="ECO:0000259" key="2">
    <source>
        <dbReference type="PROSITE" id="PS51717"/>
    </source>
</evidence>
<dbReference type="Gene3D" id="3.40.50.410">
    <property type="entry name" value="von Willebrand factor, type A domain"/>
    <property type="match status" value="1"/>
</dbReference>
<dbReference type="PANTHER" id="PTHR22796">
    <property type="entry name" value="URG4-RELATED"/>
    <property type="match status" value="1"/>
</dbReference>
<keyword evidence="5" id="KW-1185">Reference proteome</keyword>
<evidence type="ECO:0000313" key="4">
    <source>
        <dbReference type="EMBL" id="CAH0515821.1"/>
    </source>
</evidence>
<dbReference type="CDD" id="cd00198">
    <property type="entry name" value="vWFA"/>
    <property type="match status" value="1"/>
</dbReference>
<dbReference type="Proteomes" id="UP001160483">
    <property type="component" value="Unassembled WGS sequence"/>
</dbReference>
<organism evidence="3 6">
    <name type="scientific">Peronospora belbahrii</name>
    <dbReference type="NCBI Taxonomy" id="622444"/>
    <lineage>
        <taxon>Eukaryota</taxon>
        <taxon>Sar</taxon>
        <taxon>Stramenopiles</taxon>
        <taxon>Oomycota</taxon>
        <taxon>Peronosporomycetes</taxon>
        <taxon>Peronosporales</taxon>
        <taxon>Peronosporaceae</taxon>
        <taxon>Peronospora</taxon>
    </lineage>
</organism>
<dbReference type="InterPro" id="IPR030383">
    <property type="entry name" value="G_VLIG_dom"/>
</dbReference>
<dbReference type="PROSITE" id="PS51717">
    <property type="entry name" value="G_VLIG"/>
    <property type="match status" value="1"/>
</dbReference>
<dbReference type="GO" id="GO:0003924">
    <property type="term" value="F:GTPase activity"/>
    <property type="evidence" value="ECO:0007669"/>
    <property type="project" value="InterPro"/>
</dbReference>
<proteinExistence type="predicted"/>
<dbReference type="SMART" id="SM00327">
    <property type="entry name" value="VWA"/>
    <property type="match status" value="1"/>
</dbReference>
<dbReference type="PANTHER" id="PTHR22796:SF1">
    <property type="entry name" value="VWFA DOMAIN-CONTAINING PROTEIN"/>
    <property type="match status" value="1"/>
</dbReference>
<dbReference type="Gene3D" id="3.40.50.300">
    <property type="entry name" value="P-loop containing nucleotide triphosphate hydrolases"/>
    <property type="match status" value="1"/>
</dbReference>
<accession>A0AAU9KZH5</accession>
<dbReference type="SUPFAM" id="SSF52540">
    <property type="entry name" value="P-loop containing nucleoside triphosphate hydrolases"/>
    <property type="match status" value="1"/>
</dbReference>
<feature type="domain" description="VLIG-type G" evidence="2">
    <location>
        <begin position="1043"/>
        <end position="1124"/>
    </location>
</feature>
<dbReference type="EMBL" id="CAKLCB010000140">
    <property type="protein sequence ID" value="CAH0515821.1"/>
    <property type="molecule type" value="Genomic_DNA"/>
</dbReference>
<evidence type="ECO:0000313" key="3">
    <source>
        <dbReference type="EMBL" id="CAH0479692.1"/>
    </source>
</evidence>
<dbReference type="InterPro" id="IPR002035">
    <property type="entry name" value="VWF_A"/>
</dbReference>
<gene>
    <name evidence="4" type="ORF">PBS001_LOCUS2517</name>
    <name evidence="3" type="ORF">PBS003_LOCUS6326</name>
</gene>
<evidence type="ECO:0000259" key="1">
    <source>
        <dbReference type="PROSITE" id="PS50234"/>
    </source>
</evidence>
<reference evidence="3 5" key="1">
    <citation type="submission" date="2021-11" db="EMBL/GenBank/DDBJ databases">
        <authorList>
            <person name="Islam A."/>
            <person name="Islam S."/>
            <person name="Flora M.S."/>
            <person name="Rahman M."/>
            <person name="Ziaur R.M."/>
            <person name="Epstein J.H."/>
            <person name="Hassan M."/>
            <person name="Klassen M."/>
            <person name="Woodard K."/>
            <person name="Webb A."/>
            <person name="Webby R.J."/>
            <person name="El Zowalaty M.E."/>
        </authorList>
    </citation>
    <scope>NUCLEOTIDE SEQUENCE</scope>
    <source>
        <strain evidence="4">Pbs1</strain>
        <strain evidence="3">Pbs3</strain>
    </source>
</reference>
<dbReference type="GO" id="GO:0005525">
    <property type="term" value="F:GTP binding"/>
    <property type="evidence" value="ECO:0007669"/>
    <property type="project" value="InterPro"/>
</dbReference>